<protein>
    <recommendedName>
        <fullName evidence="3">histidine kinase</fullName>
        <ecNumber evidence="3">2.7.13.3</ecNumber>
    </recommendedName>
</protein>
<dbReference type="PANTHER" id="PTHR44936">
    <property type="entry name" value="SENSOR PROTEIN CREC"/>
    <property type="match status" value="1"/>
</dbReference>
<dbReference type="SMART" id="SM00387">
    <property type="entry name" value="HATPase_c"/>
    <property type="match status" value="1"/>
</dbReference>
<feature type="transmembrane region" description="Helical" evidence="10">
    <location>
        <begin position="136"/>
        <end position="157"/>
    </location>
</feature>
<dbReference type="Pfam" id="PF02518">
    <property type="entry name" value="HATPase_c"/>
    <property type="match status" value="1"/>
</dbReference>
<dbReference type="Proteomes" id="UP000305202">
    <property type="component" value="Unassembled WGS sequence"/>
</dbReference>
<evidence type="ECO:0000256" key="1">
    <source>
        <dbReference type="ARBA" id="ARBA00000085"/>
    </source>
</evidence>
<dbReference type="CDD" id="cd00082">
    <property type="entry name" value="HisKA"/>
    <property type="match status" value="1"/>
</dbReference>
<feature type="domain" description="Histidine kinase" evidence="11">
    <location>
        <begin position="218"/>
        <end position="425"/>
    </location>
</feature>
<keyword evidence="8 13" id="KW-0418">Kinase</keyword>
<dbReference type="GO" id="GO:0004673">
    <property type="term" value="F:protein histidine kinase activity"/>
    <property type="evidence" value="ECO:0007669"/>
    <property type="project" value="UniProtKB-EC"/>
</dbReference>
<evidence type="ECO:0000256" key="4">
    <source>
        <dbReference type="ARBA" id="ARBA00022475"/>
    </source>
</evidence>
<evidence type="ECO:0000259" key="12">
    <source>
        <dbReference type="PROSITE" id="PS50885"/>
    </source>
</evidence>
<comment type="subcellular location">
    <subcellularLocation>
        <location evidence="2">Cell membrane</location>
        <topology evidence="2">Multi-pass membrane protein</topology>
    </subcellularLocation>
</comment>
<dbReference type="Gene3D" id="3.30.565.10">
    <property type="entry name" value="Histidine kinase-like ATPase, C-terminal domain"/>
    <property type="match status" value="1"/>
</dbReference>
<dbReference type="NCBIfam" id="NF007898">
    <property type="entry name" value="PRK10604.1"/>
    <property type="match status" value="1"/>
</dbReference>
<keyword evidence="10" id="KW-1133">Transmembrane helix</keyword>
<evidence type="ECO:0000313" key="14">
    <source>
        <dbReference type="Proteomes" id="UP000305202"/>
    </source>
</evidence>
<keyword evidence="10" id="KW-0812">Transmembrane</keyword>
<dbReference type="Pfam" id="PF00512">
    <property type="entry name" value="HisKA"/>
    <property type="match status" value="1"/>
</dbReference>
<evidence type="ECO:0000256" key="3">
    <source>
        <dbReference type="ARBA" id="ARBA00012438"/>
    </source>
</evidence>
<dbReference type="CDD" id="cd06225">
    <property type="entry name" value="HAMP"/>
    <property type="match status" value="1"/>
</dbReference>
<dbReference type="PRINTS" id="PR00344">
    <property type="entry name" value="BCTRLSENSOR"/>
</dbReference>
<dbReference type="InterPro" id="IPR003661">
    <property type="entry name" value="HisK_dim/P_dom"/>
</dbReference>
<comment type="catalytic activity">
    <reaction evidence="1">
        <text>ATP + protein L-histidine = ADP + protein N-phospho-L-histidine.</text>
        <dbReference type="EC" id="2.7.13.3"/>
    </reaction>
</comment>
<keyword evidence="14" id="KW-1185">Reference proteome</keyword>
<name>A0ABY2SPT2_9HYPH</name>
<dbReference type="SUPFAM" id="SSF55874">
    <property type="entry name" value="ATPase domain of HSP90 chaperone/DNA topoisomerase II/histidine kinase"/>
    <property type="match status" value="1"/>
</dbReference>
<dbReference type="SMART" id="SM00304">
    <property type="entry name" value="HAMP"/>
    <property type="match status" value="1"/>
</dbReference>
<gene>
    <name evidence="13" type="primary">rstB</name>
    <name evidence="13" type="ORF">FCN80_02665</name>
</gene>
<dbReference type="InterPro" id="IPR050980">
    <property type="entry name" value="2C_sensor_his_kinase"/>
</dbReference>
<dbReference type="InterPro" id="IPR005467">
    <property type="entry name" value="His_kinase_dom"/>
</dbReference>
<dbReference type="InterPro" id="IPR003660">
    <property type="entry name" value="HAMP_dom"/>
</dbReference>
<evidence type="ECO:0000256" key="8">
    <source>
        <dbReference type="ARBA" id="ARBA00022777"/>
    </source>
</evidence>
<evidence type="ECO:0000256" key="10">
    <source>
        <dbReference type="SAM" id="Phobius"/>
    </source>
</evidence>
<dbReference type="InterPro" id="IPR036097">
    <property type="entry name" value="HisK_dim/P_sf"/>
</dbReference>
<evidence type="ECO:0000256" key="5">
    <source>
        <dbReference type="ARBA" id="ARBA00022553"/>
    </source>
</evidence>
<keyword evidence="4" id="KW-1003">Cell membrane</keyword>
<sequence length="431" mass="49447">MRKLFIQFYLLLFVCFLVMTLLVGLVYKVTAERAGRKSMDDLMKSSLYLMRNELRTIPPRDWNKTINKLDLNLSFSLHIEPLKKYQLSPRDDLQLRRGEIVALDDEYTFIQRIPRSNYVLSVGPIPYLFFIHEMRLLDLALLVFIGLSLALPVFIWMRPHWQDMLKLEVAAQRFGAGFLEERIHFDNASSLYRLGVAFNQMADNVNTLIASKKQLIDNIAHELRTPLVRLRYRLAMSEGVSAEELERLNHDVTQLEGLIDELLTFARLDRPQVTLNLSSVNLPDWLREKLADTRLVHSERVIHQDIPNGGEFGQVDARLMERVLDNLVNNALRYSQQMISVKLGADDGYGFLQVDDDGPGIPENERQRIFEPFVRLDPSRDRSTGGCGLGLAIVRSIAQAHEGQVIADNSPLGGARLLYRWPINRASLSHR</sequence>
<evidence type="ECO:0000259" key="11">
    <source>
        <dbReference type="PROSITE" id="PS50109"/>
    </source>
</evidence>
<dbReference type="PROSITE" id="PS50885">
    <property type="entry name" value="HAMP"/>
    <property type="match status" value="1"/>
</dbReference>
<organism evidence="13 14">
    <name type="scientific">Martelella alba</name>
    <dbReference type="NCBI Taxonomy" id="2590451"/>
    <lineage>
        <taxon>Bacteria</taxon>
        <taxon>Pseudomonadati</taxon>
        <taxon>Pseudomonadota</taxon>
        <taxon>Alphaproteobacteria</taxon>
        <taxon>Hyphomicrobiales</taxon>
        <taxon>Aurantimonadaceae</taxon>
        <taxon>Martelella</taxon>
    </lineage>
</organism>
<dbReference type="EC" id="2.7.13.3" evidence="3"/>
<accession>A0ABY2SPT2</accession>
<dbReference type="RefSeq" id="WP_136988346.1">
    <property type="nucleotide sequence ID" value="NZ_SZPQ01000002.1"/>
</dbReference>
<evidence type="ECO:0000313" key="13">
    <source>
        <dbReference type="EMBL" id="TKI08073.1"/>
    </source>
</evidence>
<keyword evidence="6 13" id="KW-0808">Transferase</keyword>
<feature type="transmembrane region" description="Helical" evidence="10">
    <location>
        <begin position="6"/>
        <end position="27"/>
    </location>
</feature>
<keyword evidence="5" id="KW-0597">Phosphoprotein</keyword>
<dbReference type="InterPro" id="IPR036890">
    <property type="entry name" value="HATPase_C_sf"/>
</dbReference>
<keyword evidence="9" id="KW-0067">ATP-binding</keyword>
<keyword evidence="7" id="KW-0547">Nucleotide-binding</keyword>
<reference evidence="13 14" key="1">
    <citation type="submission" date="2019-04" db="EMBL/GenBank/DDBJ databases">
        <authorList>
            <person name="Li M."/>
            <person name="Gao C."/>
        </authorList>
    </citation>
    <scope>NUCLEOTIDE SEQUENCE [LARGE SCALE GENOMIC DNA]</scope>
    <source>
        <strain evidence="13 14">BGMRC 2031</strain>
    </source>
</reference>
<evidence type="ECO:0000256" key="6">
    <source>
        <dbReference type="ARBA" id="ARBA00022679"/>
    </source>
</evidence>
<dbReference type="PROSITE" id="PS50109">
    <property type="entry name" value="HIS_KIN"/>
    <property type="match status" value="1"/>
</dbReference>
<evidence type="ECO:0000256" key="9">
    <source>
        <dbReference type="ARBA" id="ARBA00022840"/>
    </source>
</evidence>
<dbReference type="PANTHER" id="PTHR44936:SF10">
    <property type="entry name" value="SENSOR PROTEIN RSTB"/>
    <property type="match status" value="1"/>
</dbReference>
<dbReference type="EMBL" id="SZPQ01000002">
    <property type="protein sequence ID" value="TKI08073.1"/>
    <property type="molecule type" value="Genomic_DNA"/>
</dbReference>
<keyword evidence="10" id="KW-0472">Membrane</keyword>
<proteinExistence type="predicted"/>
<dbReference type="SMART" id="SM00388">
    <property type="entry name" value="HisKA"/>
    <property type="match status" value="1"/>
</dbReference>
<dbReference type="InterPro" id="IPR003594">
    <property type="entry name" value="HATPase_dom"/>
</dbReference>
<dbReference type="InterPro" id="IPR004358">
    <property type="entry name" value="Sig_transdc_His_kin-like_C"/>
</dbReference>
<feature type="domain" description="HAMP" evidence="12">
    <location>
        <begin position="158"/>
        <end position="210"/>
    </location>
</feature>
<dbReference type="SUPFAM" id="SSF47384">
    <property type="entry name" value="Homodimeric domain of signal transducing histidine kinase"/>
    <property type="match status" value="1"/>
</dbReference>
<dbReference type="Gene3D" id="1.10.287.130">
    <property type="match status" value="1"/>
</dbReference>
<comment type="caution">
    <text evidence="13">The sequence shown here is derived from an EMBL/GenBank/DDBJ whole genome shotgun (WGS) entry which is preliminary data.</text>
</comment>
<evidence type="ECO:0000256" key="2">
    <source>
        <dbReference type="ARBA" id="ARBA00004651"/>
    </source>
</evidence>
<evidence type="ECO:0000256" key="7">
    <source>
        <dbReference type="ARBA" id="ARBA00022741"/>
    </source>
</evidence>